<proteinExistence type="predicted"/>
<protein>
    <submittedName>
        <fullName evidence="1">Uncharacterized protein</fullName>
    </submittedName>
</protein>
<dbReference type="EMBL" id="JADGJQ010000018">
    <property type="protein sequence ID" value="KAJ3180108.1"/>
    <property type="molecule type" value="Genomic_DNA"/>
</dbReference>
<evidence type="ECO:0000313" key="1">
    <source>
        <dbReference type="EMBL" id="KAJ3180108.1"/>
    </source>
</evidence>
<organism evidence="1 2">
    <name type="scientific">Geranomyces variabilis</name>
    <dbReference type="NCBI Taxonomy" id="109894"/>
    <lineage>
        <taxon>Eukaryota</taxon>
        <taxon>Fungi</taxon>
        <taxon>Fungi incertae sedis</taxon>
        <taxon>Chytridiomycota</taxon>
        <taxon>Chytridiomycota incertae sedis</taxon>
        <taxon>Chytridiomycetes</taxon>
        <taxon>Spizellomycetales</taxon>
        <taxon>Powellomycetaceae</taxon>
        <taxon>Geranomyces</taxon>
    </lineage>
</organism>
<gene>
    <name evidence="1" type="ORF">HDU87_002333</name>
</gene>
<name>A0AAD5TLJ5_9FUNG</name>
<dbReference type="Proteomes" id="UP001212152">
    <property type="component" value="Unassembled WGS sequence"/>
</dbReference>
<sequence length="231" mass="24750">MRLYKQSGSKAYHLIYNQICNSSYYSAVEALSVAQADSTEEEEEADNVQVVTTPLGSGGPGSARVETVKRIVFLDAATAVSFDLGVSLANLAPGVKAAVKQVQYQVKEYIKCSATYFDAHSIRTGAQGITLSKFEKRVLLPMVTRDIGTGSAATGIATPATLVNLPIVIDAPAAVATWMADYIGRRVFVSHRLKVSIAVDIVGRVERVELALPVAVLGVSGSWESRDKSWI</sequence>
<dbReference type="AlphaFoldDB" id="A0AAD5TLJ5"/>
<evidence type="ECO:0000313" key="2">
    <source>
        <dbReference type="Proteomes" id="UP001212152"/>
    </source>
</evidence>
<keyword evidence="2" id="KW-1185">Reference proteome</keyword>
<comment type="caution">
    <text evidence="1">The sequence shown here is derived from an EMBL/GenBank/DDBJ whole genome shotgun (WGS) entry which is preliminary data.</text>
</comment>
<reference evidence="1" key="1">
    <citation type="submission" date="2020-05" db="EMBL/GenBank/DDBJ databases">
        <title>Phylogenomic resolution of chytrid fungi.</title>
        <authorList>
            <person name="Stajich J.E."/>
            <person name="Amses K."/>
            <person name="Simmons R."/>
            <person name="Seto K."/>
            <person name="Myers J."/>
            <person name="Bonds A."/>
            <person name="Quandt C.A."/>
            <person name="Barry K."/>
            <person name="Liu P."/>
            <person name="Grigoriev I."/>
            <person name="Longcore J.E."/>
            <person name="James T.Y."/>
        </authorList>
    </citation>
    <scope>NUCLEOTIDE SEQUENCE</scope>
    <source>
        <strain evidence="1">JEL0379</strain>
    </source>
</reference>
<accession>A0AAD5TLJ5</accession>